<evidence type="ECO:0000313" key="2">
    <source>
        <dbReference type="EMBL" id="GKY89566.1"/>
    </source>
</evidence>
<dbReference type="RefSeq" id="WP_281843589.1">
    <property type="nucleotide sequence ID" value="NZ_BROH01000013.1"/>
</dbReference>
<evidence type="ECO:0000313" key="3">
    <source>
        <dbReference type="Proteomes" id="UP001144205"/>
    </source>
</evidence>
<feature type="signal peptide" evidence="1">
    <location>
        <begin position="1"/>
        <end position="26"/>
    </location>
</feature>
<proteinExistence type="predicted"/>
<dbReference type="Proteomes" id="UP001144205">
    <property type="component" value="Unassembled WGS sequence"/>
</dbReference>
<keyword evidence="3" id="KW-1185">Reference proteome</keyword>
<comment type="caution">
    <text evidence="2">The sequence shown here is derived from an EMBL/GenBank/DDBJ whole genome shotgun (WGS) entry which is preliminary data.</text>
</comment>
<feature type="chain" id="PRO_5046537265" description="Lysozyme inhibitor" evidence="1">
    <location>
        <begin position="27"/>
        <end position="104"/>
    </location>
</feature>
<name>A0ABQ5LX58_9RHOB</name>
<sequence length="104" mass="11324">MTYLRKTSCAAFLGLAALVLPNAASAEIITANCTGMFDLNIYEMDTTLASQEVEKIGVAQFTVDDDFIVLTGDFGEYRFDLNAGTLYHNGSDTGLYCTYSRKPA</sequence>
<gene>
    <name evidence="2" type="ORF">STA1M1_34350</name>
</gene>
<evidence type="ECO:0008006" key="4">
    <source>
        <dbReference type="Google" id="ProtNLM"/>
    </source>
</evidence>
<dbReference type="EMBL" id="BROH01000013">
    <property type="protein sequence ID" value="GKY89566.1"/>
    <property type="molecule type" value="Genomic_DNA"/>
</dbReference>
<organism evidence="2 3">
    <name type="scientific">Sinisalibacter aestuarii</name>
    <dbReference type="NCBI Taxonomy" id="2949426"/>
    <lineage>
        <taxon>Bacteria</taxon>
        <taxon>Pseudomonadati</taxon>
        <taxon>Pseudomonadota</taxon>
        <taxon>Alphaproteobacteria</taxon>
        <taxon>Rhodobacterales</taxon>
        <taxon>Roseobacteraceae</taxon>
        <taxon>Sinisalibacter</taxon>
    </lineage>
</organism>
<keyword evidence="1" id="KW-0732">Signal</keyword>
<reference evidence="2" key="1">
    <citation type="journal article" date="2023" name="Int. J. Syst. Evol. Microbiol.">
        <title>Sinisalibacter aestuarii sp. nov., isolated from estuarine sediment of the Arakawa River.</title>
        <authorList>
            <person name="Arafat S.T."/>
            <person name="Hirano S."/>
            <person name="Sato A."/>
            <person name="Takeuchi K."/>
            <person name="Yasuda T."/>
            <person name="Terahara T."/>
            <person name="Hamada M."/>
            <person name="Kobayashi T."/>
        </authorList>
    </citation>
    <scope>NUCLEOTIDE SEQUENCE</scope>
    <source>
        <strain evidence="2">B-399</strain>
    </source>
</reference>
<protein>
    <recommendedName>
        <fullName evidence="4">Lysozyme inhibitor</fullName>
    </recommendedName>
</protein>
<accession>A0ABQ5LX58</accession>
<evidence type="ECO:0000256" key="1">
    <source>
        <dbReference type="SAM" id="SignalP"/>
    </source>
</evidence>